<dbReference type="InterPro" id="IPR006119">
    <property type="entry name" value="Resolv_N"/>
</dbReference>
<evidence type="ECO:0000256" key="3">
    <source>
        <dbReference type="SAM" id="MobiDB-lite"/>
    </source>
</evidence>
<evidence type="ECO:0000313" key="6">
    <source>
        <dbReference type="EMBL" id="RWA19970.1"/>
    </source>
</evidence>
<dbReference type="InterPro" id="IPR036162">
    <property type="entry name" value="Resolvase-like_N_sf"/>
</dbReference>
<evidence type="ECO:0008006" key="8">
    <source>
        <dbReference type="Google" id="ProtNLM"/>
    </source>
</evidence>
<dbReference type="RefSeq" id="WP_128108701.1">
    <property type="nucleotide sequence ID" value="NZ_ATDN01000015.1"/>
</dbReference>
<evidence type="ECO:0000313" key="7">
    <source>
        <dbReference type="Proteomes" id="UP000287177"/>
    </source>
</evidence>
<feature type="domain" description="Recombinase" evidence="5">
    <location>
        <begin position="165"/>
        <end position="293"/>
    </location>
</feature>
<dbReference type="GO" id="GO:0000150">
    <property type="term" value="F:DNA strand exchange activity"/>
    <property type="evidence" value="ECO:0007669"/>
    <property type="project" value="InterPro"/>
</dbReference>
<dbReference type="Proteomes" id="UP000287177">
    <property type="component" value="Unassembled WGS sequence"/>
</dbReference>
<feature type="compositionally biased region" description="Basic and acidic residues" evidence="3">
    <location>
        <begin position="212"/>
        <end position="222"/>
    </location>
</feature>
<dbReference type="PANTHER" id="PTHR30461">
    <property type="entry name" value="DNA-INVERTASE FROM LAMBDOID PROPHAGE"/>
    <property type="match status" value="1"/>
</dbReference>
<gene>
    <name evidence="6" type="ORF">MELE44368_18845</name>
</gene>
<evidence type="ECO:0000256" key="1">
    <source>
        <dbReference type="ARBA" id="ARBA00023125"/>
    </source>
</evidence>
<comment type="caution">
    <text evidence="6">The sequence shown here is derived from an EMBL/GenBank/DDBJ whole genome shotgun (WGS) entry which is preliminary data.</text>
</comment>
<dbReference type="InterPro" id="IPR011109">
    <property type="entry name" value="DNA_bind_recombinase_dom"/>
</dbReference>
<dbReference type="SUPFAM" id="SSF53041">
    <property type="entry name" value="Resolvase-like"/>
    <property type="match status" value="1"/>
</dbReference>
<dbReference type="EMBL" id="ATDN01000015">
    <property type="protein sequence ID" value="RWA19970.1"/>
    <property type="molecule type" value="Genomic_DNA"/>
</dbReference>
<evidence type="ECO:0000259" key="4">
    <source>
        <dbReference type="PROSITE" id="PS51736"/>
    </source>
</evidence>
<keyword evidence="1" id="KW-0238">DNA-binding</keyword>
<dbReference type="InterPro" id="IPR025827">
    <property type="entry name" value="Zn_ribbon_recom_dom"/>
</dbReference>
<dbReference type="PROSITE" id="PS51737">
    <property type="entry name" value="RECOMBINASE_DNA_BIND"/>
    <property type="match status" value="1"/>
</dbReference>
<feature type="region of interest" description="Disordered" evidence="3">
    <location>
        <begin position="212"/>
        <end position="233"/>
    </location>
</feature>
<organism evidence="6 7">
    <name type="scientific">Mycolicibacterium elephantis DSM 44368</name>
    <dbReference type="NCBI Taxonomy" id="1335622"/>
    <lineage>
        <taxon>Bacteria</taxon>
        <taxon>Bacillati</taxon>
        <taxon>Actinomycetota</taxon>
        <taxon>Actinomycetes</taxon>
        <taxon>Mycobacteriales</taxon>
        <taxon>Mycobacteriaceae</taxon>
        <taxon>Mycolicibacterium</taxon>
    </lineage>
</organism>
<reference evidence="6 7" key="1">
    <citation type="submission" date="2013-06" db="EMBL/GenBank/DDBJ databases">
        <title>The draft sequence of the Mycobacterium elephantis genome.</title>
        <authorList>
            <person name="Pettersson F.B."/>
            <person name="Das S."/>
            <person name="Dasgupta S."/>
            <person name="Bhattacharya A."/>
            <person name="Kirsebom L.A."/>
        </authorList>
    </citation>
    <scope>NUCLEOTIDE SEQUENCE [LARGE SCALE GENOMIC DNA]</scope>
    <source>
        <strain evidence="6 7">DSM 44368</strain>
    </source>
</reference>
<evidence type="ECO:0000259" key="5">
    <source>
        <dbReference type="PROSITE" id="PS51737"/>
    </source>
</evidence>
<feature type="domain" description="Resolvase/invertase-type recombinase catalytic" evidence="4">
    <location>
        <begin position="7"/>
        <end position="161"/>
    </location>
</feature>
<proteinExistence type="predicted"/>
<dbReference type="SMART" id="SM00857">
    <property type="entry name" value="Resolvase"/>
    <property type="match status" value="1"/>
</dbReference>
<dbReference type="Pfam" id="PF07508">
    <property type="entry name" value="Recombinase"/>
    <property type="match status" value="1"/>
</dbReference>
<dbReference type="PROSITE" id="PS51736">
    <property type="entry name" value="RECOMBINASES_3"/>
    <property type="match status" value="1"/>
</dbReference>
<dbReference type="AlphaFoldDB" id="A0A439DTV9"/>
<accession>A0A439DTV9</accession>
<keyword evidence="2" id="KW-0233">DNA recombination</keyword>
<name>A0A439DTV9_9MYCO</name>
<dbReference type="Pfam" id="PF00239">
    <property type="entry name" value="Resolvase"/>
    <property type="match status" value="1"/>
</dbReference>
<keyword evidence="7" id="KW-1185">Reference proteome</keyword>
<dbReference type="CDD" id="cd00338">
    <property type="entry name" value="Ser_Recombinase"/>
    <property type="match status" value="1"/>
</dbReference>
<dbReference type="PANTHER" id="PTHR30461:SF2">
    <property type="entry name" value="SERINE RECOMBINASE PINE-RELATED"/>
    <property type="match status" value="1"/>
</dbReference>
<dbReference type="InterPro" id="IPR038109">
    <property type="entry name" value="DNA_bind_recomb_sf"/>
</dbReference>
<dbReference type="Gene3D" id="3.40.50.1390">
    <property type="entry name" value="Resolvase, N-terminal catalytic domain"/>
    <property type="match status" value="1"/>
</dbReference>
<dbReference type="Gene3D" id="3.90.1750.20">
    <property type="entry name" value="Putative Large Serine Recombinase, Chain B, Domain 2"/>
    <property type="match status" value="1"/>
</dbReference>
<protein>
    <recommendedName>
        <fullName evidence="8">Integrase</fullName>
    </recommendedName>
</protein>
<dbReference type="GO" id="GO:0003677">
    <property type="term" value="F:DNA binding"/>
    <property type="evidence" value="ECO:0007669"/>
    <property type="project" value="UniProtKB-KW"/>
</dbReference>
<dbReference type="Pfam" id="PF13408">
    <property type="entry name" value="Zn_ribbon_recom"/>
    <property type="match status" value="1"/>
</dbReference>
<dbReference type="InterPro" id="IPR050639">
    <property type="entry name" value="SSR_resolvase"/>
</dbReference>
<evidence type="ECO:0000256" key="2">
    <source>
        <dbReference type="ARBA" id="ARBA00023172"/>
    </source>
</evidence>
<sequence>MVELVKRALIVTRLSRVTDTTTSPERQLAVCRELIAQRGYDEIGVAEDLDVSGAVDPFDRKKRPQLSSWLHEHTDKFDVLISYRVDRFTRSLRHLQELVYWCDDHGKTLVSATEQHFDTTTPFAGVVIALMGTVAQMELEAISERNASTARHSIRAGRYRGSQPPWGYRPEKIDGTWRLVQDAEQVQVIHEVAGRVVDGEPLQRIAHDLTRRGVPTPKDHTLKRQGKPTKGRAWSVTPLKRSLLSEAMLGRVTDAHGKSIRGDDGSPIVRAEPILTREVFERLRVELDSRSTRGEPTERSSSLLLRVLHCGICGKPAYKFNGGSHSQFPRYRCKSMTQAVKCGNRTTRADELDLLVEGAILALLGDSERLERVWDSGSDNSAELEEINAELVEVTSFIGTPAFRAGTPQYDALMARIEGLVARQEKLSADEVTPAGWTWRPTGERFGDWWERQDVTARNVWLRTMNVRAEFGRQGINVDLGDLGTLTQQLNASGAAAQWQEVFEAMGKNGVAGMELSGDGVVLVSPDGQRSQTFGLASDVPVAEAQR</sequence>